<reference evidence="1 2" key="1">
    <citation type="submission" date="2023-06" db="EMBL/GenBank/DDBJ databases">
        <title>Microbacterium sp. nov., isolated from a waste landfill.</title>
        <authorList>
            <person name="Wen W."/>
        </authorList>
    </citation>
    <scope>NUCLEOTIDE SEQUENCE [LARGE SCALE GENOMIC DNA]</scope>
    <source>
        <strain evidence="1 2">ASV49</strain>
    </source>
</reference>
<organism evidence="1 2">
    <name type="scientific">Microbacterium candidum</name>
    <dbReference type="NCBI Taxonomy" id="3041922"/>
    <lineage>
        <taxon>Bacteria</taxon>
        <taxon>Bacillati</taxon>
        <taxon>Actinomycetota</taxon>
        <taxon>Actinomycetes</taxon>
        <taxon>Micrococcales</taxon>
        <taxon>Microbacteriaceae</taxon>
        <taxon>Microbacterium</taxon>
    </lineage>
</organism>
<gene>
    <name evidence="1" type="ORF">QSV35_00165</name>
</gene>
<comment type="caution">
    <text evidence="1">The sequence shown here is derived from an EMBL/GenBank/DDBJ whole genome shotgun (WGS) entry which is preliminary data.</text>
</comment>
<dbReference type="EMBL" id="JASXSZ010000001">
    <property type="protein sequence ID" value="MDL9977733.1"/>
    <property type="molecule type" value="Genomic_DNA"/>
</dbReference>
<keyword evidence="2" id="KW-1185">Reference proteome</keyword>
<name>A0ABT7MTH0_9MICO</name>
<dbReference type="RefSeq" id="WP_286285490.1">
    <property type="nucleotide sequence ID" value="NZ_JASXSZ010000001.1"/>
</dbReference>
<protein>
    <submittedName>
        <fullName evidence="1">Uncharacterized protein</fullName>
    </submittedName>
</protein>
<evidence type="ECO:0000313" key="1">
    <source>
        <dbReference type="EMBL" id="MDL9977733.1"/>
    </source>
</evidence>
<evidence type="ECO:0000313" key="2">
    <source>
        <dbReference type="Proteomes" id="UP001235064"/>
    </source>
</evidence>
<sequence length="312" mass="34059">MDDSLRLAAVDETGWLRPAAGAGPREPRWGNPDGMQIGLHPLGGPRGLIRIYTPYLGHDRDRLINFIAIEPIPLGATERGYSELERSGLDDVPGLRFWSADPPADPAPRAGDDPTRGMVDGDTLSVSILCEPFANGAHVRVTATFIRDRPHEVALAAHIRADSVPLYACVLSATMGNWARLRELELAGGTATSQTLWPRHTGNGFTDHAAFGVGVRVVEGDEAVVRVKPDEADPTAAEYAVGTAEHWHFKGLRAVQEWRAKDPDPALRAQVNGRVTYWMSDHPIPGGVAFENVELVEPFRDGRSFTFRIEPL</sequence>
<dbReference type="Proteomes" id="UP001235064">
    <property type="component" value="Unassembled WGS sequence"/>
</dbReference>
<accession>A0ABT7MTH0</accession>
<proteinExistence type="predicted"/>